<dbReference type="AlphaFoldDB" id="A0AAD0YI62"/>
<reference evidence="3 4" key="1">
    <citation type="submission" date="2018-11" db="EMBL/GenBank/DDBJ databases">
        <title>Proposal to divide the Flavobacteriaceae and reorganize its genera based on Amino Acid Identity values calculated from whole genome sequences.</title>
        <authorList>
            <person name="Nicholson A.C."/>
            <person name="Gulvik C.A."/>
            <person name="Whitney A.M."/>
            <person name="Humrighouse B.W."/>
            <person name="Bell M."/>
            <person name="Holmes B."/>
            <person name="Steigerwalt A.G."/>
            <person name="Villarma A."/>
            <person name="Sheth M."/>
            <person name="Batra D."/>
            <person name="Pryor J."/>
            <person name="Bernardet J.-F."/>
            <person name="Hugo C."/>
            <person name="Kampfer P."/>
            <person name="Newman J."/>
            <person name="McQuiston J.R."/>
        </authorList>
    </citation>
    <scope>NUCLEOTIDE SEQUENCE [LARGE SCALE GENOMIC DNA]</scope>
    <source>
        <strain evidence="1 3">G0207</strain>
        <strain evidence="2 4">H5143</strain>
        <plasmid evidence="3 4">unnamed</plasmid>
    </source>
</reference>
<organism evidence="1 3">
    <name type="scientific">Chryseobacterium shandongense</name>
    <dbReference type="NCBI Taxonomy" id="1493872"/>
    <lineage>
        <taxon>Bacteria</taxon>
        <taxon>Pseudomonadati</taxon>
        <taxon>Bacteroidota</taxon>
        <taxon>Flavobacteriia</taxon>
        <taxon>Flavobacteriales</taxon>
        <taxon>Weeksellaceae</taxon>
        <taxon>Chryseobacterium group</taxon>
        <taxon>Chryseobacterium</taxon>
    </lineage>
</organism>
<dbReference type="Proteomes" id="UP000274073">
    <property type="component" value="Plasmid unnamed"/>
</dbReference>
<keyword evidence="4" id="KW-1185">Reference proteome</keyword>
<keyword evidence="1" id="KW-0614">Plasmid</keyword>
<dbReference type="GeneID" id="39505270"/>
<geneLocation type="plasmid" evidence="3 4">
    <name>unnamed</name>
</geneLocation>
<dbReference type="RefSeq" id="WP_123855594.1">
    <property type="nucleotide sequence ID" value="NZ_CP033913.1"/>
</dbReference>
<name>A0AAD0YI62_9FLAO</name>
<dbReference type="EMBL" id="CP033913">
    <property type="protein sequence ID" value="AZA98039.1"/>
    <property type="molecule type" value="Genomic_DNA"/>
</dbReference>
<evidence type="ECO:0000313" key="1">
    <source>
        <dbReference type="EMBL" id="AZA89113.1"/>
    </source>
</evidence>
<accession>A0AAD0YI62</accession>
<dbReference type="Proteomes" id="UP000281741">
    <property type="component" value="Plasmid unnamed"/>
</dbReference>
<proteinExistence type="predicted"/>
<evidence type="ECO:0000313" key="2">
    <source>
        <dbReference type="EMBL" id="AZA98039.1"/>
    </source>
</evidence>
<protein>
    <submittedName>
        <fullName evidence="1">Uncharacterized protein</fullName>
    </submittedName>
</protein>
<evidence type="ECO:0000313" key="3">
    <source>
        <dbReference type="Proteomes" id="UP000274073"/>
    </source>
</evidence>
<evidence type="ECO:0000313" key="4">
    <source>
        <dbReference type="Proteomes" id="UP000281741"/>
    </source>
</evidence>
<dbReference type="EMBL" id="CP033916">
    <property type="protein sequence ID" value="AZA89113.1"/>
    <property type="molecule type" value="Genomic_DNA"/>
</dbReference>
<gene>
    <name evidence="1" type="ORF">EG349_20015</name>
    <name evidence="2" type="ORF">EG353_20850</name>
</gene>
<sequence length="290" mass="33026">MARSIMTAIAAKYGLLKGEKLYQVRARQTLPYLVRQAKAGQPIFYSDLGKELGYPNPRSFNFILGAIGNALQELSKQYDEEIPPIQCIVINKNNELPGEGVGWFIKRKDFSKITKAQQRVLIDAELAKIYTYSKWDWVLDRLHLEPLEYNLDLELEKARKIRGGGESEDHKRFKEWISQNPQAVKLKSTVQGRIEHKLVSGDCIDVLFIDALFQIAVEVKSKISKKEDILRGIFQCVKYKKLLEAEQIINNELPNSLVILALEGRLPEEFISVKNRLGVDVIDEIIVGAS</sequence>